<dbReference type="Gene3D" id="3.40.190.10">
    <property type="entry name" value="Periplasmic binding protein-like II"/>
    <property type="match status" value="2"/>
</dbReference>
<dbReference type="InterPro" id="IPR036390">
    <property type="entry name" value="WH_DNA-bd_sf"/>
</dbReference>
<dbReference type="KEGG" id="acab:QRX50_23910"/>
<dbReference type="Pfam" id="PF03466">
    <property type="entry name" value="LysR_substrate"/>
    <property type="match status" value="1"/>
</dbReference>
<keyword evidence="2" id="KW-0805">Transcription regulation</keyword>
<dbReference type="FunFam" id="1.10.10.10:FF:000001">
    <property type="entry name" value="LysR family transcriptional regulator"/>
    <property type="match status" value="1"/>
</dbReference>
<dbReference type="PROSITE" id="PS50931">
    <property type="entry name" value="HTH_LYSR"/>
    <property type="match status" value="1"/>
</dbReference>
<proteinExistence type="inferred from homology"/>
<reference evidence="6 7" key="1">
    <citation type="submission" date="2023-06" db="EMBL/GenBank/DDBJ databases">
        <authorList>
            <person name="Oyuntsetseg B."/>
            <person name="Kim S.B."/>
        </authorList>
    </citation>
    <scope>NUCLEOTIDE SEQUENCE [LARGE SCALE GENOMIC DNA]</scope>
    <source>
        <strain evidence="6 7">2-15</strain>
    </source>
</reference>
<evidence type="ECO:0000313" key="6">
    <source>
        <dbReference type="EMBL" id="WIX83581.1"/>
    </source>
</evidence>
<evidence type="ECO:0000259" key="5">
    <source>
        <dbReference type="PROSITE" id="PS50931"/>
    </source>
</evidence>
<dbReference type="GO" id="GO:0003677">
    <property type="term" value="F:DNA binding"/>
    <property type="evidence" value="ECO:0007669"/>
    <property type="project" value="UniProtKB-KW"/>
</dbReference>
<evidence type="ECO:0000256" key="2">
    <source>
        <dbReference type="ARBA" id="ARBA00023015"/>
    </source>
</evidence>
<accession>A0A9Y2IQJ1</accession>
<dbReference type="SUPFAM" id="SSF53850">
    <property type="entry name" value="Periplasmic binding protein-like II"/>
    <property type="match status" value="1"/>
</dbReference>
<evidence type="ECO:0000256" key="4">
    <source>
        <dbReference type="ARBA" id="ARBA00023163"/>
    </source>
</evidence>
<dbReference type="GO" id="GO:0032993">
    <property type="term" value="C:protein-DNA complex"/>
    <property type="evidence" value="ECO:0007669"/>
    <property type="project" value="TreeGrafter"/>
</dbReference>
<dbReference type="PANTHER" id="PTHR30346:SF0">
    <property type="entry name" value="HCA OPERON TRANSCRIPTIONAL ACTIVATOR HCAR"/>
    <property type="match status" value="1"/>
</dbReference>
<evidence type="ECO:0000313" key="7">
    <source>
        <dbReference type="Proteomes" id="UP001236014"/>
    </source>
</evidence>
<dbReference type="EMBL" id="CP127294">
    <property type="protein sequence ID" value="WIX83581.1"/>
    <property type="molecule type" value="Genomic_DNA"/>
</dbReference>
<dbReference type="Pfam" id="PF00126">
    <property type="entry name" value="HTH_1"/>
    <property type="match status" value="1"/>
</dbReference>
<organism evidence="6 7">
    <name type="scientific">Amycolatopsis carbonis</name>
    <dbReference type="NCBI Taxonomy" id="715471"/>
    <lineage>
        <taxon>Bacteria</taxon>
        <taxon>Bacillati</taxon>
        <taxon>Actinomycetota</taxon>
        <taxon>Actinomycetes</taxon>
        <taxon>Pseudonocardiales</taxon>
        <taxon>Pseudonocardiaceae</taxon>
        <taxon>Amycolatopsis</taxon>
    </lineage>
</organism>
<keyword evidence="4" id="KW-0804">Transcription</keyword>
<comment type="similarity">
    <text evidence="1">Belongs to the LysR transcriptional regulatory family.</text>
</comment>
<dbReference type="AlphaFoldDB" id="A0A9Y2IQJ1"/>
<keyword evidence="3" id="KW-0238">DNA-binding</keyword>
<sequence>MDLRQLRYFVAVGEELSFARAATRLRMSQPPLSQRIQELERELGCSLLDRSVRPIRLTDSGRILLDEARDILERVDRAAARTRSAGQSRIVTIGVVSEAVAGFVTGLSGHFRETVKARYPHLSLRVRVQGIASPAAGLHTGQADIAITRLPFDTRGIATHTLGEEPLVAALRSDDRLAHRTEIDPGELSDHLWCRLPRDADPLWREYWLGNPSASGADRQGPVVHSLAEYIQCVAWEGAVGVLPHSVARLYPAAGVSFVPLAGQPDNHLVLAWPVDRADKVILDLAEAIASATAAHGSQFFAPLPRD</sequence>
<dbReference type="PRINTS" id="PR00039">
    <property type="entry name" value="HTHLYSR"/>
</dbReference>
<dbReference type="PANTHER" id="PTHR30346">
    <property type="entry name" value="TRANSCRIPTIONAL DUAL REGULATOR HCAR-RELATED"/>
    <property type="match status" value="1"/>
</dbReference>
<dbReference type="RefSeq" id="WP_285974130.1">
    <property type="nucleotide sequence ID" value="NZ_CP127294.1"/>
</dbReference>
<name>A0A9Y2IQJ1_9PSEU</name>
<protein>
    <submittedName>
        <fullName evidence="6">LysR family transcriptional regulator</fullName>
    </submittedName>
</protein>
<dbReference type="GO" id="GO:0003700">
    <property type="term" value="F:DNA-binding transcription factor activity"/>
    <property type="evidence" value="ECO:0007669"/>
    <property type="project" value="InterPro"/>
</dbReference>
<dbReference type="Gene3D" id="1.10.10.10">
    <property type="entry name" value="Winged helix-like DNA-binding domain superfamily/Winged helix DNA-binding domain"/>
    <property type="match status" value="1"/>
</dbReference>
<gene>
    <name evidence="6" type="ORF">QRX50_23910</name>
</gene>
<evidence type="ECO:0000256" key="3">
    <source>
        <dbReference type="ARBA" id="ARBA00023125"/>
    </source>
</evidence>
<keyword evidence="7" id="KW-1185">Reference proteome</keyword>
<dbReference type="Proteomes" id="UP001236014">
    <property type="component" value="Chromosome"/>
</dbReference>
<dbReference type="InterPro" id="IPR005119">
    <property type="entry name" value="LysR_subst-bd"/>
</dbReference>
<dbReference type="SUPFAM" id="SSF46785">
    <property type="entry name" value="Winged helix' DNA-binding domain"/>
    <property type="match status" value="1"/>
</dbReference>
<dbReference type="InterPro" id="IPR036388">
    <property type="entry name" value="WH-like_DNA-bd_sf"/>
</dbReference>
<feature type="domain" description="HTH lysR-type" evidence="5">
    <location>
        <begin position="1"/>
        <end position="58"/>
    </location>
</feature>
<evidence type="ECO:0000256" key="1">
    <source>
        <dbReference type="ARBA" id="ARBA00009437"/>
    </source>
</evidence>
<dbReference type="InterPro" id="IPR000847">
    <property type="entry name" value="LysR_HTH_N"/>
</dbReference>